<reference evidence="1 2" key="1">
    <citation type="journal article" date="2015" name="Genome Announc.">
        <title>Expanding the biotechnology potential of lactobacilli through comparative genomics of 213 strains and associated genera.</title>
        <authorList>
            <person name="Sun Z."/>
            <person name="Harris H.M."/>
            <person name="McCann A."/>
            <person name="Guo C."/>
            <person name="Argimon S."/>
            <person name="Zhang W."/>
            <person name="Yang X."/>
            <person name="Jeffery I.B."/>
            <person name="Cooney J.C."/>
            <person name="Kagawa T.F."/>
            <person name="Liu W."/>
            <person name="Song Y."/>
            <person name="Salvetti E."/>
            <person name="Wrobel A."/>
            <person name="Rasinkangas P."/>
            <person name="Parkhill J."/>
            <person name="Rea M.C."/>
            <person name="O'Sullivan O."/>
            <person name="Ritari J."/>
            <person name="Douillard F.P."/>
            <person name="Paul Ross R."/>
            <person name="Yang R."/>
            <person name="Briner A.E."/>
            <person name="Felis G.E."/>
            <person name="de Vos W.M."/>
            <person name="Barrangou R."/>
            <person name="Klaenhammer T.R."/>
            <person name="Caufield P.W."/>
            <person name="Cui Y."/>
            <person name="Zhang H."/>
            <person name="O'Toole P.W."/>
        </authorList>
    </citation>
    <scope>NUCLEOTIDE SEQUENCE [LARGE SCALE GENOMIC DNA]</scope>
    <source>
        <strain evidence="1 2">DSM 17758</strain>
    </source>
</reference>
<keyword evidence="2" id="KW-1185">Reference proteome</keyword>
<evidence type="ECO:0000313" key="2">
    <source>
        <dbReference type="Proteomes" id="UP000051315"/>
    </source>
</evidence>
<comment type="caution">
    <text evidence="1">The sequence shown here is derived from an EMBL/GenBank/DDBJ whole genome shotgun (WGS) entry which is preliminary data.</text>
</comment>
<name>A0A0R1VY85_9LACO</name>
<dbReference type="InterPro" id="IPR028082">
    <property type="entry name" value="Peripla_BP_I"/>
</dbReference>
<gene>
    <name evidence="1" type="ORF">FC15_GL001228</name>
</gene>
<keyword evidence="1" id="KW-0067">ATP-binding</keyword>
<dbReference type="Proteomes" id="UP000051315">
    <property type="component" value="Unassembled WGS sequence"/>
</dbReference>
<dbReference type="CDD" id="cd06325">
    <property type="entry name" value="PBP1_ABC_unchar_transporter"/>
    <property type="match status" value="1"/>
</dbReference>
<dbReference type="SUPFAM" id="SSF53822">
    <property type="entry name" value="Periplasmic binding protein-like I"/>
    <property type="match status" value="1"/>
</dbReference>
<dbReference type="EMBL" id="AZFX01000036">
    <property type="protein sequence ID" value="KRM10625.1"/>
    <property type="molecule type" value="Genomic_DNA"/>
</dbReference>
<dbReference type="AlphaFoldDB" id="A0A0R1VY85"/>
<dbReference type="Pfam" id="PF04392">
    <property type="entry name" value="ABC_sub_bind"/>
    <property type="match status" value="1"/>
</dbReference>
<dbReference type="STRING" id="1423735.FC15_GL001228"/>
<protein>
    <submittedName>
        <fullName evidence="1">ATP-binding cassette transporter</fullName>
    </submittedName>
</protein>
<dbReference type="PANTHER" id="PTHR35271">
    <property type="entry name" value="ABC TRANSPORTER, SUBSTRATE-BINDING LIPOPROTEIN-RELATED"/>
    <property type="match status" value="1"/>
</dbReference>
<dbReference type="Gene3D" id="3.40.50.2300">
    <property type="match status" value="2"/>
</dbReference>
<accession>A0A0R1VY85</accession>
<dbReference type="PANTHER" id="PTHR35271:SF1">
    <property type="entry name" value="ABC TRANSPORTER, SUBSTRATE-BINDING LIPOPROTEIN"/>
    <property type="match status" value="1"/>
</dbReference>
<dbReference type="PATRIC" id="fig|1423735.3.peg.1275"/>
<keyword evidence="1" id="KW-0547">Nucleotide-binding</keyword>
<sequence>MIGLAGLAVGLSGCRKQSSASDQKIVRVGILQLMDHESLDAARKGFISELAKEGYHQGKNLKIDYLNAQGDQSNLRTMSERLQRDRNAVNLAIATPAAQALKQADAKTPLLFTAITDPVGAGLVKSLKTPGGNVTGTSDLVSVAQQVDLLHQLFPKAKRIGLLYNAAEPNSVYQIKIAKKAIKKLGLKSVSRTVATTNDVEQAMRSLCQEADAVYIPSDNVAASAMATIGKISKEKKVPVVPAVEAMLKLGGVATKALDYHKLGQQTAKMAVKIIKDKQNPAKMEVQRPTDVSLQVNEEFAKVFNISQQTIAKVK</sequence>
<organism evidence="1 2">
    <name type="scientific">Lapidilactobacillus concavus DSM 17758</name>
    <dbReference type="NCBI Taxonomy" id="1423735"/>
    <lineage>
        <taxon>Bacteria</taxon>
        <taxon>Bacillati</taxon>
        <taxon>Bacillota</taxon>
        <taxon>Bacilli</taxon>
        <taxon>Lactobacillales</taxon>
        <taxon>Lactobacillaceae</taxon>
        <taxon>Lapidilactobacillus</taxon>
    </lineage>
</organism>
<dbReference type="GO" id="GO:0005524">
    <property type="term" value="F:ATP binding"/>
    <property type="evidence" value="ECO:0007669"/>
    <property type="project" value="UniProtKB-KW"/>
</dbReference>
<proteinExistence type="predicted"/>
<evidence type="ECO:0000313" key="1">
    <source>
        <dbReference type="EMBL" id="KRM10625.1"/>
    </source>
</evidence>
<dbReference type="InterPro" id="IPR007487">
    <property type="entry name" value="ABC_transpt-TYRBP-like"/>
</dbReference>